<dbReference type="Proteomes" id="UP000002051">
    <property type="component" value="Chromosome 5"/>
</dbReference>
<evidence type="ECO:0000256" key="7">
    <source>
        <dbReference type="RuleBase" id="RU364108"/>
    </source>
</evidence>
<dbReference type="EnsemblPlants" id="AET00425">
    <property type="protein sequence ID" value="AET00425"/>
    <property type="gene ID" value="MTR_5g091890"/>
</dbReference>
<dbReference type="Pfam" id="PF21192">
    <property type="entry name" value="OB_NMD3"/>
    <property type="match status" value="1"/>
</dbReference>
<evidence type="ECO:0000313" key="12">
    <source>
        <dbReference type="EMBL" id="RHN57719.1"/>
    </source>
</evidence>
<dbReference type="InterPro" id="IPR048899">
    <property type="entry name" value="NMD_SH3"/>
</dbReference>
<dbReference type="EMBL" id="CM001221">
    <property type="protein sequence ID" value="AET00425.1"/>
    <property type="molecule type" value="Genomic_DNA"/>
</dbReference>
<evidence type="ECO:0000313" key="13">
    <source>
        <dbReference type="EnsemblPlants" id="AET00425"/>
    </source>
</evidence>
<evidence type="ECO:0000256" key="1">
    <source>
        <dbReference type="ARBA" id="ARBA00009794"/>
    </source>
</evidence>
<dbReference type="GO" id="GO:0000055">
    <property type="term" value="P:ribosomal large subunit export from nucleus"/>
    <property type="evidence" value="ECO:0000318"/>
    <property type="project" value="GO_Central"/>
</dbReference>
<dbReference type="Pfam" id="PF04981">
    <property type="entry name" value="NMD3"/>
    <property type="match status" value="1"/>
</dbReference>
<protein>
    <recommendedName>
        <fullName evidence="2 7">60S ribosomal export protein NMD3</fullName>
    </recommendedName>
</protein>
<comment type="similarity">
    <text evidence="1 7">Belongs to the NMD3 family.</text>
</comment>
<feature type="domain" description="Nmd3 N-terminal" evidence="8">
    <location>
        <begin position="20"/>
        <end position="251"/>
    </location>
</feature>
<dbReference type="PaxDb" id="3880-AET00425"/>
<evidence type="ECO:0000259" key="10">
    <source>
        <dbReference type="Pfam" id="PF21193"/>
    </source>
</evidence>
<dbReference type="InterPro" id="IPR048898">
    <property type="entry name" value="OB_NMD3"/>
</dbReference>
<evidence type="ECO:0000256" key="4">
    <source>
        <dbReference type="ARBA" id="ARBA00022490"/>
    </source>
</evidence>
<dbReference type="Gramene" id="rna33302">
    <property type="protein sequence ID" value="RHN57719.1"/>
    <property type="gene ID" value="gene33302"/>
</dbReference>
<feature type="domain" description="60S ribosomal export protein NMD3 SH3" evidence="10">
    <location>
        <begin position="254"/>
        <end position="293"/>
    </location>
</feature>
<comment type="function">
    <text evidence="7">Acts as an adapter for the XPO1/CRM1-mediated export of the 60S ribosomal subunit.</text>
</comment>
<accession>G7K3E7</accession>
<evidence type="ECO:0000256" key="5">
    <source>
        <dbReference type="ARBA" id="ARBA00022927"/>
    </source>
</evidence>
<evidence type="ECO:0000313" key="15">
    <source>
        <dbReference type="Proteomes" id="UP000265566"/>
    </source>
</evidence>
<proteinExistence type="inferred from homology"/>
<organism evidence="11 14">
    <name type="scientific">Medicago truncatula</name>
    <name type="common">Barrel medic</name>
    <name type="synonym">Medicago tribuloides</name>
    <dbReference type="NCBI Taxonomy" id="3880"/>
    <lineage>
        <taxon>Eukaryota</taxon>
        <taxon>Viridiplantae</taxon>
        <taxon>Streptophyta</taxon>
        <taxon>Embryophyta</taxon>
        <taxon>Tracheophyta</taxon>
        <taxon>Spermatophyta</taxon>
        <taxon>Magnoliopsida</taxon>
        <taxon>eudicotyledons</taxon>
        <taxon>Gunneridae</taxon>
        <taxon>Pentapetalae</taxon>
        <taxon>rosids</taxon>
        <taxon>fabids</taxon>
        <taxon>Fabales</taxon>
        <taxon>Fabaceae</taxon>
        <taxon>Papilionoideae</taxon>
        <taxon>50 kb inversion clade</taxon>
        <taxon>NPAAA clade</taxon>
        <taxon>Hologalegina</taxon>
        <taxon>IRL clade</taxon>
        <taxon>Trifolieae</taxon>
        <taxon>Medicago</taxon>
    </lineage>
</organism>
<evidence type="ECO:0000256" key="6">
    <source>
        <dbReference type="ARBA" id="ARBA00023242"/>
    </source>
</evidence>
<dbReference type="EMBL" id="PSQE01000005">
    <property type="protein sequence ID" value="RHN57719.1"/>
    <property type="molecule type" value="Genomic_DNA"/>
</dbReference>
<keyword evidence="6 7" id="KW-0539">Nucleus</keyword>
<dbReference type="InterPro" id="IPR039768">
    <property type="entry name" value="Nmd3"/>
</dbReference>
<sequence>MSRCIPMDQLNLATFHTIPCCQCASPLELNTANMCVKCLRSKTNITEGLLKKLRLTHCTECECYLQPPTWIKLIPQSKQFLAFCLKKLEQNMKFKRVRLVHAETLPSEPDSKIIKIKVFVQKEVINGTILEQSYVVEYVQYNRICEDCTRVNANANQWSAVVQLRQHVSHMRSIFDLEQAILKHGVGRNVVRIKKMKQGIDFFFDRESCAKKFVDFVKAQVPVKICNGKELVSRDKKSNDYNYKYTFSVEICPVCREDLIFLPPKVASSLGNIGPIVVCTRVTNTIALFDPITSGRCFLVGDVYWRAPFKSLLTSKELVEYVVLDVEEVHSEVTVDGKKFGLANVEVARVKDFGKNDTRFNIKTHLGYLLKFGDHAFGYDLCGVNSGDSEIELAEYIGGGAILIKKRYEEKRHKKRGKRQSCSKDLEGIYDKMLGLSLGGEELPYDLLEEQLSGLSLHLNDEESEAKSKKVRRITD</sequence>
<dbReference type="GO" id="GO:0005737">
    <property type="term" value="C:cytoplasm"/>
    <property type="evidence" value="ECO:0000318"/>
    <property type="project" value="GO_Central"/>
</dbReference>
<dbReference type="OrthoDB" id="203821at2759"/>
<name>G7K3E7_MEDTR</name>
<evidence type="ECO:0000313" key="14">
    <source>
        <dbReference type="Proteomes" id="UP000002051"/>
    </source>
</evidence>
<reference evidence="13" key="3">
    <citation type="submission" date="2015-04" db="UniProtKB">
        <authorList>
            <consortium name="EnsemblPlants"/>
        </authorList>
    </citation>
    <scope>IDENTIFICATION</scope>
    <source>
        <strain evidence="13">cv. Jemalong A17</strain>
    </source>
</reference>
<keyword evidence="3 7" id="KW-0813">Transport</keyword>
<dbReference type="PANTHER" id="PTHR12746:SF2">
    <property type="entry name" value="60S RIBOSOMAL EXPORT PROTEIN NMD3"/>
    <property type="match status" value="1"/>
</dbReference>
<dbReference type="GO" id="GO:0005634">
    <property type="term" value="C:nucleus"/>
    <property type="evidence" value="ECO:0000318"/>
    <property type="project" value="GO_Central"/>
</dbReference>
<dbReference type="GO" id="GO:0015031">
    <property type="term" value="P:protein transport"/>
    <property type="evidence" value="ECO:0007669"/>
    <property type="project" value="UniProtKB-KW"/>
</dbReference>
<dbReference type="eggNOG" id="KOG2613">
    <property type="taxonomic scope" value="Eukaryota"/>
</dbReference>
<evidence type="ECO:0000259" key="9">
    <source>
        <dbReference type="Pfam" id="PF21192"/>
    </source>
</evidence>
<reference evidence="15" key="4">
    <citation type="journal article" date="2018" name="Nat. Plants">
        <title>Whole-genome landscape of Medicago truncatula symbiotic genes.</title>
        <authorList>
            <person name="Pecrix Y."/>
            <person name="Staton S.E."/>
            <person name="Sallet E."/>
            <person name="Lelandais-Briere C."/>
            <person name="Moreau S."/>
            <person name="Carrere S."/>
            <person name="Blein T."/>
            <person name="Jardinaud M.F."/>
            <person name="Latrasse D."/>
            <person name="Zouine M."/>
            <person name="Zahm M."/>
            <person name="Kreplak J."/>
            <person name="Mayjonade B."/>
            <person name="Satge C."/>
            <person name="Perez M."/>
            <person name="Cauet S."/>
            <person name="Marande W."/>
            <person name="Chantry-Darmon C."/>
            <person name="Lopez-Roques C."/>
            <person name="Bouchez O."/>
            <person name="Berard A."/>
            <person name="Debelle F."/>
            <person name="Munos S."/>
            <person name="Bendahmane A."/>
            <person name="Berges H."/>
            <person name="Niebel A."/>
            <person name="Buitink J."/>
            <person name="Frugier F."/>
            <person name="Benhamed M."/>
            <person name="Crespi M."/>
            <person name="Gouzy J."/>
            <person name="Gamas P."/>
        </authorList>
    </citation>
    <scope>NUCLEOTIDE SEQUENCE [LARGE SCALE GENOMIC DNA]</scope>
    <source>
        <strain evidence="15">cv. Jemalong A17</strain>
    </source>
</reference>
<keyword evidence="4 7" id="KW-0963">Cytoplasm</keyword>
<gene>
    <name evidence="11" type="ordered locus">MTR_5g091890</name>
    <name evidence="12" type="ORF">MtrunA17_Chr5g0443481</name>
</gene>
<dbReference type="HOGENOM" id="CLU_027444_2_0_1"/>
<dbReference type="OMA" id="THCTECE"/>
<reference evidence="11 14" key="1">
    <citation type="journal article" date="2011" name="Nature">
        <title>The Medicago genome provides insight into the evolution of rhizobial symbioses.</title>
        <authorList>
            <person name="Young N.D."/>
            <person name="Debelle F."/>
            <person name="Oldroyd G.E."/>
            <person name="Geurts R."/>
            <person name="Cannon S.B."/>
            <person name="Udvardi M.K."/>
            <person name="Benedito V.A."/>
            <person name="Mayer K.F."/>
            <person name="Gouzy J."/>
            <person name="Schoof H."/>
            <person name="Van de Peer Y."/>
            <person name="Proost S."/>
            <person name="Cook D.R."/>
            <person name="Meyers B.C."/>
            <person name="Spannagl M."/>
            <person name="Cheung F."/>
            <person name="De Mita S."/>
            <person name="Krishnakumar V."/>
            <person name="Gundlach H."/>
            <person name="Zhou S."/>
            <person name="Mudge J."/>
            <person name="Bharti A.K."/>
            <person name="Murray J.D."/>
            <person name="Naoumkina M.A."/>
            <person name="Rosen B."/>
            <person name="Silverstein K.A."/>
            <person name="Tang H."/>
            <person name="Rombauts S."/>
            <person name="Zhao P.X."/>
            <person name="Zhou P."/>
            <person name="Barbe V."/>
            <person name="Bardou P."/>
            <person name="Bechner M."/>
            <person name="Bellec A."/>
            <person name="Berger A."/>
            <person name="Berges H."/>
            <person name="Bidwell S."/>
            <person name="Bisseling T."/>
            <person name="Choisne N."/>
            <person name="Couloux A."/>
            <person name="Denny R."/>
            <person name="Deshpande S."/>
            <person name="Dai X."/>
            <person name="Doyle J.J."/>
            <person name="Dudez A.M."/>
            <person name="Farmer A.D."/>
            <person name="Fouteau S."/>
            <person name="Franken C."/>
            <person name="Gibelin C."/>
            <person name="Gish J."/>
            <person name="Goldstein S."/>
            <person name="Gonzalez A.J."/>
            <person name="Green P.J."/>
            <person name="Hallab A."/>
            <person name="Hartog M."/>
            <person name="Hua A."/>
            <person name="Humphray S.J."/>
            <person name="Jeong D.H."/>
            <person name="Jing Y."/>
            <person name="Jocker A."/>
            <person name="Kenton S.M."/>
            <person name="Kim D.J."/>
            <person name="Klee K."/>
            <person name="Lai H."/>
            <person name="Lang C."/>
            <person name="Lin S."/>
            <person name="Macmil S.L."/>
            <person name="Magdelenat G."/>
            <person name="Matthews L."/>
            <person name="McCorrison J."/>
            <person name="Monaghan E.L."/>
            <person name="Mun J.H."/>
            <person name="Najar F.Z."/>
            <person name="Nicholson C."/>
            <person name="Noirot C."/>
            <person name="O'Bleness M."/>
            <person name="Paule C.R."/>
            <person name="Poulain J."/>
            <person name="Prion F."/>
            <person name="Qin B."/>
            <person name="Qu C."/>
            <person name="Retzel E.F."/>
            <person name="Riddle C."/>
            <person name="Sallet E."/>
            <person name="Samain S."/>
            <person name="Samson N."/>
            <person name="Sanders I."/>
            <person name="Saurat O."/>
            <person name="Scarpelli C."/>
            <person name="Schiex T."/>
            <person name="Segurens B."/>
            <person name="Severin A.J."/>
            <person name="Sherrier D.J."/>
            <person name="Shi R."/>
            <person name="Sims S."/>
            <person name="Singer S.R."/>
            <person name="Sinharoy S."/>
            <person name="Sterck L."/>
            <person name="Viollet A."/>
            <person name="Wang B.B."/>
            <person name="Wang K."/>
            <person name="Wang M."/>
            <person name="Wang X."/>
            <person name="Warfsmann J."/>
            <person name="Weissenbach J."/>
            <person name="White D.D."/>
            <person name="White J.D."/>
            <person name="Wiley G.B."/>
            <person name="Wincker P."/>
            <person name="Xing Y."/>
            <person name="Yang L."/>
            <person name="Yao Z."/>
            <person name="Ying F."/>
            <person name="Zhai J."/>
            <person name="Zhou L."/>
            <person name="Zuber A."/>
            <person name="Denarie J."/>
            <person name="Dixon R.A."/>
            <person name="May G.D."/>
            <person name="Schwartz D.C."/>
            <person name="Rogers J."/>
            <person name="Quetier F."/>
            <person name="Town C.D."/>
            <person name="Roe B.A."/>
        </authorList>
    </citation>
    <scope>NUCLEOTIDE SEQUENCE [LARGE SCALE GENOMIC DNA]</scope>
    <source>
        <strain evidence="11">A17</strain>
        <strain evidence="13 14">cv. Jemalong A17</strain>
    </source>
</reference>
<feature type="domain" description="60S ribosomal export protein NMD3 OB-fold" evidence="9">
    <location>
        <begin position="318"/>
        <end position="393"/>
    </location>
</feature>
<evidence type="ECO:0000313" key="11">
    <source>
        <dbReference type="EMBL" id="AET00425.1"/>
    </source>
</evidence>
<dbReference type="Proteomes" id="UP000265566">
    <property type="component" value="Chromosome 5"/>
</dbReference>
<dbReference type="STRING" id="3880.G7K3E7"/>
<dbReference type="AlphaFoldDB" id="G7K3E7"/>
<evidence type="ECO:0000256" key="2">
    <source>
        <dbReference type="ARBA" id="ARBA00017035"/>
    </source>
</evidence>
<dbReference type="InterPro" id="IPR007064">
    <property type="entry name" value="Nmd3_N"/>
</dbReference>
<dbReference type="GO" id="GO:0043023">
    <property type="term" value="F:ribosomal large subunit binding"/>
    <property type="evidence" value="ECO:0000318"/>
    <property type="project" value="GO_Central"/>
</dbReference>
<reference evidence="12" key="5">
    <citation type="journal article" date="2018" name="Nat. Plants">
        <title>Whole-genome landscape of Medicago truncatula symbiotic genes.</title>
        <authorList>
            <person name="Pecrix Y."/>
            <person name="Gamas P."/>
            <person name="Carrere S."/>
        </authorList>
    </citation>
    <scope>NUCLEOTIDE SEQUENCE</scope>
    <source>
        <tissue evidence="12">Leaves</tissue>
    </source>
</reference>
<evidence type="ECO:0000259" key="8">
    <source>
        <dbReference type="Pfam" id="PF04981"/>
    </source>
</evidence>
<comment type="subcellular location">
    <subcellularLocation>
        <location evidence="7">Cytoplasm</location>
    </subcellularLocation>
    <subcellularLocation>
        <location evidence="7">Nucleus</location>
    </subcellularLocation>
</comment>
<keyword evidence="5 7" id="KW-0653">Protein transport</keyword>
<reference evidence="11 14" key="2">
    <citation type="journal article" date="2014" name="BMC Genomics">
        <title>An improved genome release (version Mt4.0) for the model legume Medicago truncatula.</title>
        <authorList>
            <person name="Tang H."/>
            <person name="Krishnakumar V."/>
            <person name="Bidwell S."/>
            <person name="Rosen B."/>
            <person name="Chan A."/>
            <person name="Zhou S."/>
            <person name="Gentzbittel L."/>
            <person name="Childs K.L."/>
            <person name="Yandell M."/>
            <person name="Gundlach H."/>
            <person name="Mayer K.F."/>
            <person name="Schwartz D.C."/>
            <person name="Town C.D."/>
        </authorList>
    </citation>
    <scope>GENOME REANNOTATION</scope>
    <source>
        <strain evidence="13 14">cv. Jemalong A17</strain>
    </source>
</reference>
<keyword evidence="14" id="KW-1185">Reference proteome</keyword>
<evidence type="ECO:0000256" key="3">
    <source>
        <dbReference type="ARBA" id="ARBA00022448"/>
    </source>
</evidence>
<dbReference type="PANTHER" id="PTHR12746">
    <property type="entry name" value="NONSENSE-MEDIATED MRNA DECAY PROTEIN 3"/>
    <property type="match status" value="1"/>
</dbReference>
<dbReference type="Pfam" id="PF21193">
    <property type="entry name" value="NMD_SH3"/>
    <property type="match status" value="1"/>
</dbReference>